<name>A0ABQ8G4G2_9PEZI</name>
<protein>
    <submittedName>
        <fullName evidence="4">Oxidoreductase-like protein</fullName>
    </submittedName>
</protein>
<dbReference type="Pfam" id="PF00106">
    <property type="entry name" value="adh_short"/>
    <property type="match status" value="1"/>
</dbReference>
<evidence type="ECO:0000313" key="5">
    <source>
        <dbReference type="Proteomes" id="UP000774617"/>
    </source>
</evidence>
<evidence type="ECO:0000313" key="4">
    <source>
        <dbReference type="EMBL" id="KAH7044524.1"/>
    </source>
</evidence>
<dbReference type="SUPFAM" id="SSF51735">
    <property type="entry name" value="NAD(P)-binding Rossmann-fold domains"/>
    <property type="match status" value="1"/>
</dbReference>
<dbReference type="PANTHER" id="PTHR42760:SF37">
    <property type="entry name" value="CLAVALDEHYDE DEHYDROGENASE"/>
    <property type="match status" value="1"/>
</dbReference>
<dbReference type="Gene3D" id="3.40.50.720">
    <property type="entry name" value="NAD(P)-binding Rossmann-like Domain"/>
    <property type="match status" value="1"/>
</dbReference>
<dbReference type="PANTHER" id="PTHR42760">
    <property type="entry name" value="SHORT-CHAIN DEHYDROGENASES/REDUCTASES FAMILY MEMBER"/>
    <property type="match status" value="1"/>
</dbReference>
<dbReference type="CDD" id="cd05233">
    <property type="entry name" value="SDR_c"/>
    <property type="match status" value="1"/>
</dbReference>
<dbReference type="PRINTS" id="PR00081">
    <property type="entry name" value="GDHRDH"/>
</dbReference>
<proteinExistence type="inferred from homology"/>
<evidence type="ECO:0000256" key="1">
    <source>
        <dbReference type="ARBA" id="ARBA00006484"/>
    </source>
</evidence>
<gene>
    <name evidence="4" type="ORF">B0J12DRAFT_759721</name>
</gene>
<comment type="caution">
    <text evidence="4">The sequence shown here is derived from an EMBL/GenBank/DDBJ whole genome shotgun (WGS) entry which is preliminary data.</text>
</comment>
<reference evidence="4 5" key="1">
    <citation type="journal article" date="2021" name="Nat. Commun.">
        <title>Genetic determinants of endophytism in the Arabidopsis root mycobiome.</title>
        <authorList>
            <person name="Mesny F."/>
            <person name="Miyauchi S."/>
            <person name="Thiergart T."/>
            <person name="Pickel B."/>
            <person name="Atanasova L."/>
            <person name="Karlsson M."/>
            <person name="Huettel B."/>
            <person name="Barry K.W."/>
            <person name="Haridas S."/>
            <person name="Chen C."/>
            <person name="Bauer D."/>
            <person name="Andreopoulos W."/>
            <person name="Pangilinan J."/>
            <person name="LaButti K."/>
            <person name="Riley R."/>
            <person name="Lipzen A."/>
            <person name="Clum A."/>
            <person name="Drula E."/>
            <person name="Henrissat B."/>
            <person name="Kohler A."/>
            <person name="Grigoriev I.V."/>
            <person name="Martin F.M."/>
            <person name="Hacquard S."/>
        </authorList>
    </citation>
    <scope>NUCLEOTIDE SEQUENCE [LARGE SCALE GENOMIC DNA]</scope>
    <source>
        <strain evidence="4 5">MPI-SDFR-AT-0080</strain>
    </source>
</reference>
<accession>A0ABQ8G4G2</accession>
<comment type="similarity">
    <text evidence="1 3">Belongs to the short-chain dehydrogenases/reductases (SDR) family.</text>
</comment>
<dbReference type="InterPro" id="IPR036291">
    <property type="entry name" value="NAD(P)-bd_dom_sf"/>
</dbReference>
<keyword evidence="2" id="KW-0560">Oxidoreductase</keyword>
<dbReference type="PRINTS" id="PR00080">
    <property type="entry name" value="SDRFAMILY"/>
</dbReference>
<dbReference type="InterPro" id="IPR002347">
    <property type="entry name" value="SDR_fam"/>
</dbReference>
<dbReference type="EMBL" id="JAGTJR010000020">
    <property type="protein sequence ID" value="KAH7044524.1"/>
    <property type="molecule type" value="Genomic_DNA"/>
</dbReference>
<sequence length="305" mass="32153">MASYPPKAPETGATFISRTHNTTYPAISPATHSTLANRAVFITGASRGIGLAIARSCVAAGCTRLALAANDTSASSATLTAAIAPCAPPATRAALRVLFFALDVRDARAVEAAAAATARAFGGLDVLVNNAGYMPPWAPISGADSDPDAWWSALEINLRGTHLATRAFVPLLLARGESGLKTIVNVSSTGALALRAGASAYQVSKMAVLKFTESVVTEYAGRGLLCYAVHPGSVRTELGLSIPESMYNVLTDTPELAGDTVVFLAHERREWLAGRLINCNWDMPEFLQKEKEIVEGDKLKVRLVV</sequence>
<organism evidence="4 5">
    <name type="scientific">Macrophomina phaseolina</name>
    <dbReference type="NCBI Taxonomy" id="35725"/>
    <lineage>
        <taxon>Eukaryota</taxon>
        <taxon>Fungi</taxon>
        <taxon>Dikarya</taxon>
        <taxon>Ascomycota</taxon>
        <taxon>Pezizomycotina</taxon>
        <taxon>Dothideomycetes</taxon>
        <taxon>Dothideomycetes incertae sedis</taxon>
        <taxon>Botryosphaeriales</taxon>
        <taxon>Botryosphaeriaceae</taxon>
        <taxon>Macrophomina</taxon>
    </lineage>
</organism>
<dbReference type="Proteomes" id="UP000774617">
    <property type="component" value="Unassembled WGS sequence"/>
</dbReference>
<evidence type="ECO:0000256" key="2">
    <source>
        <dbReference type="ARBA" id="ARBA00023002"/>
    </source>
</evidence>
<evidence type="ECO:0000256" key="3">
    <source>
        <dbReference type="RuleBase" id="RU000363"/>
    </source>
</evidence>
<keyword evidence="5" id="KW-1185">Reference proteome</keyword>